<evidence type="ECO:0000313" key="4">
    <source>
        <dbReference type="Proteomes" id="UP001177023"/>
    </source>
</evidence>
<organism evidence="3 4">
    <name type="scientific">Mesorhabditis spiculigera</name>
    <dbReference type="NCBI Taxonomy" id="96644"/>
    <lineage>
        <taxon>Eukaryota</taxon>
        <taxon>Metazoa</taxon>
        <taxon>Ecdysozoa</taxon>
        <taxon>Nematoda</taxon>
        <taxon>Chromadorea</taxon>
        <taxon>Rhabditida</taxon>
        <taxon>Rhabditina</taxon>
        <taxon>Rhabditomorpha</taxon>
        <taxon>Rhabditoidea</taxon>
        <taxon>Rhabditidae</taxon>
        <taxon>Mesorhabditinae</taxon>
        <taxon>Mesorhabditis</taxon>
    </lineage>
</organism>
<dbReference type="InterPro" id="IPR001607">
    <property type="entry name" value="Znf_UBP"/>
</dbReference>
<protein>
    <recommendedName>
        <fullName evidence="2">UBP-type domain-containing protein</fullName>
    </recommendedName>
</protein>
<keyword evidence="1" id="KW-0863">Zinc-finger</keyword>
<comment type="caution">
    <text evidence="3">The sequence shown here is derived from an EMBL/GenBank/DDBJ whole genome shotgun (WGS) entry which is preliminary data.</text>
</comment>
<sequence>MGMKGYCKLFDINDTYYFVIYPETAQRFPIDEKLGANLYAACNKVVITTSAERLEVLQNASNAWDGELKKATSYELQQLNNGKAIPYSNWMCEEPGCGLMENLWLNLTDGAIRCGRAQFISEGEKSKGNNHMKQYYDATGYSLVVKLGTIEQNGNADVFSYAEDDAVVDPNLRKHLAHFGLDIDCLEKTEKSTLELELDMNQK</sequence>
<proteinExistence type="predicted"/>
<dbReference type="Pfam" id="PF02148">
    <property type="entry name" value="zf-UBP"/>
    <property type="match status" value="1"/>
</dbReference>
<dbReference type="GO" id="GO:0008270">
    <property type="term" value="F:zinc ion binding"/>
    <property type="evidence" value="ECO:0007669"/>
    <property type="project" value="UniProtKB-KW"/>
</dbReference>
<gene>
    <name evidence="3" type="ORF">MSPICULIGERA_LOCUS12174</name>
</gene>
<name>A0AA36CRT5_9BILA</name>
<dbReference type="Proteomes" id="UP001177023">
    <property type="component" value="Unassembled WGS sequence"/>
</dbReference>
<evidence type="ECO:0000313" key="3">
    <source>
        <dbReference type="EMBL" id="CAJ0573828.1"/>
    </source>
</evidence>
<evidence type="ECO:0000256" key="1">
    <source>
        <dbReference type="PROSITE-ProRule" id="PRU00502"/>
    </source>
</evidence>
<dbReference type="AlphaFoldDB" id="A0AA36CRT5"/>
<feature type="domain" description="UBP-type" evidence="2">
    <location>
        <begin position="67"/>
        <end position="183"/>
    </location>
</feature>
<dbReference type="FunFam" id="3.30.40.10:FF:000396">
    <property type="entry name" value="Ubiquitin carboxyl-terminal hydrolase"/>
    <property type="match status" value="1"/>
</dbReference>
<evidence type="ECO:0000259" key="2">
    <source>
        <dbReference type="PROSITE" id="PS50271"/>
    </source>
</evidence>
<keyword evidence="4" id="KW-1185">Reference proteome</keyword>
<accession>A0AA36CRT5</accession>
<dbReference type="SMART" id="SM00290">
    <property type="entry name" value="ZnF_UBP"/>
    <property type="match status" value="1"/>
</dbReference>
<dbReference type="InterPro" id="IPR013083">
    <property type="entry name" value="Znf_RING/FYVE/PHD"/>
</dbReference>
<dbReference type="Gene3D" id="3.30.40.10">
    <property type="entry name" value="Zinc/RING finger domain, C3HC4 (zinc finger)"/>
    <property type="match status" value="1"/>
</dbReference>
<dbReference type="PROSITE" id="PS50271">
    <property type="entry name" value="ZF_UBP"/>
    <property type="match status" value="1"/>
</dbReference>
<keyword evidence="1" id="KW-0862">Zinc</keyword>
<dbReference type="SUPFAM" id="SSF57850">
    <property type="entry name" value="RING/U-box"/>
    <property type="match status" value="1"/>
</dbReference>
<reference evidence="3" key="1">
    <citation type="submission" date="2023-06" db="EMBL/GenBank/DDBJ databases">
        <authorList>
            <person name="Delattre M."/>
        </authorList>
    </citation>
    <scope>NUCLEOTIDE SEQUENCE</scope>
    <source>
        <strain evidence="3">AF72</strain>
    </source>
</reference>
<feature type="non-terminal residue" evidence="3">
    <location>
        <position position="1"/>
    </location>
</feature>
<keyword evidence="1" id="KW-0479">Metal-binding</keyword>
<dbReference type="EMBL" id="CATQJA010002624">
    <property type="protein sequence ID" value="CAJ0573828.1"/>
    <property type="molecule type" value="Genomic_DNA"/>
</dbReference>